<dbReference type="AlphaFoldDB" id="A0AAW9QIJ9"/>
<dbReference type="InterPro" id="IPR013096">
    <property type="entry name" value="Cupin_2"/>
</dbReference>
<evidence type="ECO:0000313" key="3">
    <source>
        <dbReference type="Proteomes" id="UP001336250"/>
    </source>
</evidence>
<dbReference type="Proteomes" id="UP001336250">
    <property type="component" value="Unassembled WGS sequence"/>
</dbReference>
<dbReference type="InterPro" id="IPR011051">
    <property type="entry name" value="RmlC_Cupin_sf"/>
</dbReference>
<name>A0AAW9QIJ9_9BURK</name>
<dbReference type="CDD" id="cd02225">
    <property type="entry name" value="cupin_PA3510-like"/>
    <property type="match status" value="1"/>
</dbReference>
<proteinExistence type="predicted"/>
<comment type="caution">
    <text evidence="2">The sequence shown here is derived from an EMBL/GenBank/DDBJ whole genome shotgun (WGS) entry which is preliminary data.</text>
</comment>
<dbReference type="PANTHER" id="PTHR43346">
    <property type="entry name" value="LIGAND BINDING DOMAIN PROTEIN, PUTATIVE (AFU_ORTHOLOGUE AFUA_6G14370)-RELATED"/>
    <property type="match status" value="1"/>
</dbReference>
<evidence type="ECO:0000313" key="2">
    <source>
        <dbReference type="EMBL" id="MEF7614885.1"/>
    </source>
</evidence>
<dbReference type="PANTHER" id="PTHR43346:SF1">
    <property type="entry name" value="QUERCETIN 2,3-DIOXYGENASE-RELATED"/>
    <property type="match status" value="1"/>
</dbReference>
<evidence type="ECO:0000259" key="1">
    <source>
        <dbReference type="Pfam" id="PF07883"/>
    </source>
</evidence>
<dbReference type="InterPro" id="IPR014710">
    <property type="entry name" value="RmlC-like_jellyroll"/>
</dbReference>
<feature type="domain" description="Cupin type-2" evidence="1">
    <location>
        <begin position="99"/>
        <end position="167"/>
    </location>
</feature>
<keyword evidence="3" id="KW-1185">Reference proteome</keyword>
<reference evidence="2 3" key="1">
    <citation type="submission" date="2024-02" db="EMBL/GenBank/DDBJ databases">
        <title>Genome sequence of Aquincola sp. MAHUQ-54.</title>
        <authorList>
            <person name="Huq M.A."/>
        </authorList>
    </citation>
    <scope>NUCLEOTIDE SEQUENCE [LARGE SCALE GENOMIC DNA]</scope>
    <source>
        <strain evidence="2 3">MAHUQ-54</strain>
    </source>
</reference>
<dbReference type="SUPFAM" id="SSF51182">
    <property type="entry name" value="RmlC-like cupins"/>
    <property type="match status" value="1"/>
</dbReference>
<accession>A0AAW9QIJ9</accession>
<dbReference type="EMBL" id="JAZIBG010000028">
    <property type="protein sequence ID" value="MEF7614885.1"/>
    <property type="molecule type" value="Genomic_DNA"/>
</dbReference>
<dbReference type="RefSeq" id="WP_332289967.1">
    <property type="nucleotide sequence ID" value="NZ_JAZIBG010000028.1"/>
</dbReference>
<sequence>MSDLSDQAKALADARARAAVEADTVESWKRPEGASFEEWMNTRIARFETRRYDWDALKFQADFDPAYRRAQMRYLGTGGTGVNADNNTVRNENFTFSTMLIPAGNIGPSHLHVDVEEVFFVMRGKMKVILEKDGERFEAILGERDLISVPPGVYREEHNIGEEDALMCVMLGAKKPITPTYPPDSPLAKIKREPK</sequence>
<protein>
    <submittedName>
        <fullName evidence="2">Cupin domain-containing protein</fullName>
    </submittedName>
</protein>
<organism evidence="2 3">
    <name type="scientific">Aquincola agrisoli</name>
    <dbReference type="NCBI Taxonomy" id="3119538"/>
    <lineage>
        <taxon>Bacteria</taxon>
        <taxon>Pseudomonadati</taxon>
        <taxon>Pseudomonadota</taxon>
        <taxon>Betaproteobacteria</taxon>
        <taxon>Burkholderiales</taxon>
        <taxon>Sphaerotilaceae</taxon>
        <taxon>Aquincola</taxon>
    </lineage>
</organism>
<dbReference type="Gene3D" id="2.60.120.10">
    <property type="entry name" value="Jelly Rolls"/>
    <property type="match status" value="1"/>
</dbReference>
<gene>
    <name evidence="2" type="ORF">V4F39_13260</name>
</gene>
<dbReference type="Pfam" id="PF07883">
    <property type="entry name" value="Cupin_2"/>
    <property type="match status" value="1"/>
</dbReference>
<dbReference type="InterPro" id="IPR052538">
    <property type="entry name" value="Flavonoid_dioxygenase-like"/>
</dbReference>